<dbReference type="Proteomes" id="UP000291613">
    <property type="component" value="Unassembled WGS sequence"/>
</dbReference>
<dbReference type="OrthoDB" id="9809748at2"/>
<proteinExistence type="inferred from homology"/>
<feature type="domain" description="L,D-TPase catalytic" evidence="10">
    <location>
        <begin position="56"/>
        <end position="188"/>
    </location>
</feature>
<feature type="active site" description="Proton donor/acceptor" evidence="7">
    <location>
        <position position="149"/>
    </location>
</feature>
<dbReference type="UniPathway" id="UPA00219"/>
<dbReference type="EMBL" id="SIUB01000003">
    <property type="protein sequence ID" value="TBN53970.1"/>
    <property type="molecule type" value="Genomic_DNA"/>
</dbReference>
<dbReference type="PROSITE" id="PS51257">
    <property type="entry name" value="PROKAR_LIPOPROTEIN"/>
    <property type="match status" value="1"/>
</dbReference>
<dbReference type="GO" id="GO:0071555">
    <property type="term" value="P:cell wall organization"/>
    <property type="evidence" value="ECO:0007669"/>
    <property type="project" value="UniProtKB-UniRule"/>
</dbReference>
<feature type="region of interest" description="Disordered" evidence="8">
    <location>
        <begin position="316"/>
        <end position="340"/>
    </location>
</feature>
<feature type="chain" id="PRO_5020999197" description="L,D-TPase catalytic domain-containing protein" evidence="9">
    <location>
        <begin position="21"/>
        <end position="517"/>
    </location>
</feature>
<evidence type="ECO:0000256" key="7">
    <source>
        <dbReference type="PROSITE-ProRule" id="PRU01373"/>
    </source>
</evidence>
<dbReference type="SUPFAM" id="SSF141523">
    <property type="entry name" value="L,D-transpeptidase catalytic domain-like"/>
    <property type="match status" value="1"/>
</dbReference>
<feature type="region of interest" description="Disordered" evidence="8">
    <location>
        <begin position="457"/>
        <end position="517"/>
    </location>
</feature>
<feature type="compositionally biased region" description="Low complexity" evidence="8">
    <location>
        <begin position="457"/>
        <end position="474"/>
    </location>
</feature>
<protein>
    <recommendedName>
        <fullName evidence="10">L,D-TPase catalytic domain-containing protein</fullName>
    </recommendedName>
</protein>
<keyword evidence="9" id="KW-0732">Signal</keyword>
<keyword evidence="12" id="KW-1185">Reference proteome</keyword>
<sequence length="517" mass="54373">MFAARAALAMVGLVAALALAGCKSEQATVASRPTPQLSAATVSLMTEKGMSRQDPILLRIYKEESKAEVWKKRKADGRYALLKSYDICRFSGKLGPKKKEGDKQAPEGFYSVSPAQMNPRSNYFLSFNIGYPNAYDRALGRSGQHVMMHGDCLSAGCYAMTDEQIGEIYALAQNAFAGGQKAFQVQALPFRMTAQNMARRRNNENIAFWKNLKQGSDHFEVTKLEPKVDSCGKKYVFDGMPGPLSTFEPTAACPSYQVEPQIAKAVAAKQRADDILIAQLSKKEQPAPEYVAQDGRMRRKLDEPIVMLAAISPIPGQPGPAASASADATPEAATGSTTARPVVRQSVAMASVAPVALTAPVTATEGQPTTKVEGGFFAQMFASEKPAPAPVEGPVAVVAAAKPAPVLVAKSAAARKPGDAPREIAIDQAPVMASSVGPAPAAKPSGVGGWLKGVFGGAPEPAAEAAQPPAVIPASAPPSPPAEPMKKRSADAQPKKPNARVASTFLSYQGSEASIRP</sequence>
<keyword evidence="6 7" id="KW-0961">Cell wall biogenesis/degradation</keyword>
<dbReference type="CDD" id="cd16913">
    <property type="entry name" value="YkuD_like"/>
    <property type="match status" value="1"/>
</dbReference>
<feature type="compositionally biased region" description="Polar residues" evidence="8">
    <location>
        <begin position="504"/>
        <end position="517"/>
    </location>
</feature>
<organism evidence="11 12">
    <name type="scientific">Hansschlegelia quercus</name>
    <dbReference type="NCBI Taxonomy" id="2528245"/>
    <lineage>
        <taxon>Bacteria</taxon>
        <taxon>Pseudomonadati</taxon>
        <taxon>Pseudomonadota</taxon>
        <taxon>Alphaproteobacteria</taxon>
        <taxon>Hyphomicrobiales</taxon>
        <taxon>Methylopilaceae</taxon>
        <taxon>Hansschlegelia</taxon>
    </lineage>
</organism>
<dbReference type="Pfam" id="PF03734">
    <property type="entry name" value="YkuD"/>
    <property type="match status" value="1"/>
</dbReference>
<dbReference type="GO" id="GO:0004180">
    <property type="term" value="F:carboxypeptidase activity"/>
    <property type="evidence" value="ECO:0007669"/>
    <property type="project" value="UniProtKB-ARBA"/>
</dbReference>
<comment type="similarity">
    <text evidence="2">Belongs to the YkuD family.</text>
</comment>
<evidence type="ECO:0000256" key="8">
    <source>
        <dbReference type="SAM" id="MobiDB-lite"/>
    </source>
</evidence>
<keyword evidence="5 7" id="KW-0573">Peptidoglycan synthesis</keyword>
<dbReference type="GO" id="GO:0009252">
    <property type="term" value="P:peptidoglycan biosynthetic process"/>
    <property type="evidence" value="ECO:0007669"/>
    <property type="project" value="UniProtKB-UniPathway"/>
</dbReference>
<evidence type="ECO:0000256" key="9">
    <source>
        <dbReference type="SAM" id="SignalP"/>
    </source>
</evidence>
<comment type="pathway">
    <text evidence="1 7">Cell wall biogenesis; peptidoglycan biosynthesis.</text>
</comment>
<evidence type="ECO:0000259" key="10">
    <source>
        <dbReference type="PROSITE" id="PS52029"/>
    </source>
</evidence>
<feature type="compositionally biased region" description="Basic and acidic residues" evidence="8">
    <location>
        <begin position="484"/>
        <end position="494"/>
    </location>
</feature>
<dbReference type="AlphaFoldDB" id="A0A4Q9GPV8"/>
<evidence type="ECO:0000256" key="6">
    <source>
        <dbReference type="ARBA" id="ARBA00023316"/>
    </source>
</evidence>
<evidence type="ECO:0000256" key="1">
    <source>
        <dbReference type="ARBA" id="ARBA00004752"/>
    </source>
</evidence>
<evidence type="ECO:0000313" key="11">
    <source>
        <dbReference type="EMBL" id="TBN53970.1"/>
    </source>
</evidence>
<evidence type="ECO:0000313" key="12">
    <source>
        <dbReference type="Proteomes" id="UP000291613"/>
    </source>
</evidence>
<name>A0A4Q9GPV8_9HYPH</name>
<comment type="caution">
    <text evidence="11">The sequence shown here is derived from an EMBL/GenBank/DDBJ whole genome shotgun (WGS) entry which is preliminary data.</text>
</comment>
<evidence type="ECO:0000256" key="3">
    <source>
        <dbReference type="ARBA" id="ARBA00022679"/>
    </source>
</evidence>
<dbReference type="RefSeq" id="WP_131003240.1">
    <property type="nucleotide sequence ID" value="NZ_JBHSZR010000003.1"/>
</dbReference>
<dbReference type="PROSITE" id="PS52029">
    <property type="entry name" value="LD_TPASE"/>
    <property type="match status" value="1"/>
</dbReference>
<dbReference type="PANTHER" id="PTHR36699:SF1">
    <property type="entry name" value="L,D-TRANSPEPTIDASE YAFK-RELATED"/>
    <property type="match status" value="1"/>
</dbReference>
<dbReference type="GO" id="GO:0016740">
    <property type="term" value="F:transferase activity"/>
    <property type="evidence" value="ECO:0007669"/>
    <property type="project" value="UniProtKB-KW"/>
</dbReference>
<gene>
    <name evidence="11" type="ORF">EYR15_09335</name>
</gene>
<accession>A0A4Q9GPV8</accession>
<feature type="compositionally biased region" description="Low complexity" evidence="8">
    <location>
        <begin position="316"/>
        <end position="335"/>
    </location>
</feature>
<feature type="active site" description="Nucleophile" evidence="7">
    <location>
        <position position="157"/>
    </location>
</feature>
<dbReference type="InterPro" id="IPR005490">
    <property type="entry name" value="LD_TPept_cat_dom"/>
</dbReference>
<keyword evidence="3" id="KW-0808">Transferase</keyword>
<evidence type="ECO:0000256" key="4">
    <source>
        <dbReference type="ARBA" id="ARBA00022960"/>
    </source>
</evidence>
<keyword evidence="4 7" id="KW-0133">Cell shape</keyword>
<feature type="signal peptide" evidence="9">
    <location>
        <begin position="1"/>
        <end position="20"/>
    </location>
</feature>
<reference evidence="11 12" key="1">
    <citation type="submission" date="2019-02" db="EMBL/GenBank/DDBJ databases">
        <title>Hansschlegelia quercus sp. nov., a novel methylotrophic bacterium from buds of oak (Quercus robur L.).</title>
        <authorList>
            <person name="Agafonova N.V."/>
            <person name="Kaparullina E.N."/>
            <person name="Grouzdev D.S."/>
            <person name="Doronina N.V."/>
        </authorList>
    </citation>
    <scope>NUCLEOTIDE SEQUENCE [LARGE SCALE GENOMIC DNA]</scope>
    <source>
        <strain evidence="11 12">Dub</strain>
    </source>
</reference>
<dbReference type="GO" id="GO:0008360">
    <property type="term" value="P:regulation of cell shape"/>
    <property type="evidence" value="ECO:0007669"/>
    <property type="project" value="UniProtKB-UniRule"/>
</dbReference>
<dbReference type="InterPro" id="IPR038063">
    <property type="entry name" value="Transpep_catalytic_dom"/>
</dbReference>
<evidence type="ECO:0000256" key="5">
    <source>
        <dbReference type="ARBA" id="ARBA00022984"/>
    </source>
</evidence>
<dbReference type="PANTHER" id="PTHR36699">
    <property type="entry name" value="LD-TRANSPEPTIDASE"/>
    <property type="match status" value="1"/>
</dbReference>
<evidence type="ECO:0000256" key="2">
    <source>
        <dbReference type="ARBA" id="ARBA00005992"/>
    </source>
</evidence>